<evidence type="ECO:0000313" key="3">
    <source>
        <dbReference type="Proteomes" id="UP000321798"/>
    </source>
</evidence>
<dbReference type="RefSeq" id="WP_146953604.1">
    <property type="nucleotide sequence ID" value="NZ_BAABBJ010000001.1"/>
</dbReference>
<feature type="chain" id="PRO_5039562727" evidence="1">
    <location>
        <begin position="24"/>
        <end position="419"/>
    </location>
</feature>
<dbReference type="OrthoDB" id="6416561at2"/>
<keyword evidence="3" id="KW-1185">Reference proteome</keyword>
<feature type="signal peptide" evidence="1">
    <location>
        <begin position="1"/>
        <end position="23"/>
    </location>
</feature>
<organism evidence="2 3">
    <name type="scientific">Cellulomonas soli</name>
    <dbReference type="NCBI Taxonomy" id="931535"/>
    <lineage>
        <taxon>Bacteria</taxon>
        <taxon>Bacillati</taxon>
        <taxon>Actinomycetota</taxon>
        <taxon>Actinomycetes</taxon>
        <taxon>Micrococcales</taxon>
        <taxon>Cellulomonadaceae</taxon>
        <taxon>Cellulomonas</taxon>
    </lineage>
</organism>
<dbReference type="Proteomes" id="UP000321798">
    <property type="component" value="Unassembled WGS sequence"/>
</dbReference>
<name>A0A512PF85_9CELL</name>
<evidence type="ECO:0000313" key="2">
    <source>
        <dbReference type="EMBL" id="GEP69864.1"/>
    </source>
</evidence>
<dbReference type="PROSITE" id="PS51257">
    <property type="entry name" value="PROKAR_LIPOPROTEIN"/>
    <property type="match status" value="1"/>
</dbReference>
<dbReference type="InterPro" id="IPR006059">
    <property type="entry name" value="SBP"/>
</dbReference>
<reference evidence="2 3" key="1">
    <citation type="submission" date="2019-07" db="EMBL/GenBank/DDBJ databases">
        <title>Whole genome shotgun sequence of Cellulomonas soli NBRC 109434.</title>
        <authorList>
            <person name="Hosoyama A."/>
            <person name="Uohara A."/>
            <person name="Ohji S."/>
            <person name="Ichikawa N."/>
        </authorList>
    </citation>
    <scope>NUCLEOTIDE SEQUENCE [LARGE SCALE GENOMIC DNA]</scope>
    <source>
        <strain evidence="2 3">NBRC 109434</strain>
    </source>
</reference>
<sequence length="419" mass="44992">MKLPQLPLATAALVGLLALSACAGGATASDGDDPVSLEFVLSGDANQGGGYQAMADKYEAETGVHVEIVDVPYDDLVTRLRSGAQAGDLPALARASEVDPLWSSSILDLTDIAEQNGVMDSLLVENADGEVQALPSDLTAVGLFLNKSLFDQAGVAYPGVDDTPWTWDEFVAALEQVKAATGAKYGMVMDASAHRLRSFMYQFGSQGVQEQADGTWALDDEGATALEYFKGLNDDDIMPKSVWLSGEDPSALFKSGQVAAYYSGVWQVTDFSENITDFEWTTSLMPAQTTRATNLGTNWMVAFDGTGVEQETLDFINWLYEPTNYAELSKISGFLPAETGLEVDYTADADAFDMFYAEIEASDPIAGDQATAALENSFAGRVLEFEPLKDETVKYLNDEQDLATTVQAIGDQTTDAYGE</sequence>
<dbReference type="EMBL" id="BKAL01000008">
    <property type="protein sequence ID" value="GEP69864.1"/>
    <property type="molecule type" value="Genomic_DNA"/>
</dbReference>
<dbReference type="PANTHER" id="PTHR43649:SF12">
    <property type="entry name" value="DIACETYLCHITOBIOSE BINDING PROTEIN DASA"/>
    <property type="match status" value="1"/>
</dbReference>
<keyword evidence="1" id="KW-0732">Signal</keyword>
<protein>
    <submittedName>
        <fullName evidence="2">ABC transporter substrate-binding protein</fullName>
    </submittedName>
</protein>
<dbReference type="Pfam" id="PF13416">
    <property type="entry name" value="SBP_bac_8"/>
    <property type="match status" value="1"/>
</dbReference>
<comment type="caution">
    <text evidence="2">The sequence shown here is derived from an EMBL/GenBank/DDBJ whole genome shotgun (WGS) entry which is preliminary data.</text>
</comment>
<dbReference type="InterPro" id="IPR050490">
    <property type="entry name" value="Bact_solute-bd_prot1"/>
</dbReference>
<dbReference type="Gene3D" id="3.40.190.10">
    <property type="entry name" value="Periplasmic binding protein-like II"/>
    <property type="match status" value="1"/>
</dbReference>
<accession>A0A512PF85</accession>
<evidence type="ECO:0000256" key="1">
    <source>
        <dbReference type="SAM" id="SignalP"/>
    </source>
</evidence>
<dbReference type="SUPFAM" id="SSF53850">
    <property type="entry name" value="Periplasmic binding protein-like II"/>
    <property type="match status" value="1"/>
</dbReference>
<dbReference type="PANTHER" id="PTHR43649">
    <property type="entry name" value="ARABINOSE-BINDING PROTEIN-RELATED"/>
    <property type="match status" value="1"/>
</dbReference>
<proteinExistence type="predicted"/>
<gene>
    <name evidence="2" type="ORF">CSO01_25790</name>
</gene>
<dbReference type="AlphaFoldDB" id="A0A512PF85"/>